<evidence type="ECO:0000256" key="1">
    <source>
        <dbReference type="ARBA" id="ARBA00000832"/>
    </source>
</evidence>
<evidence type="ECO:0000313" key="8">
    <source>
        <dbReference type="EMBL" id="MBV2134626.1"/>
    </source>
</evidence>
<dbReference type="InterPro" id="IPR006148">
    <property type="entry name" value="Glc/Gal-6P_isomerase"/>
</dbReference>
<dbReference type="InterPro" id="IPR039104">
    <property type="entry name" value="6PGL"/>
</dbReference>
<evidence type="ECO:0000256" key="5">
    <source>
        <dbReference type="ARBA" id="ARBA00013198"/>
    </source>
</evidence>
<feature type="domain" description="Glucosamine/galactosamine-6-phosphate isomerase" evidence="7">
    <location>
        <begin position="10"/>
        <end position="217"/>
    </location>
</feature>
<comment type="caution">
    <text evidence="8">The sequence shown here is derived from an EMBL/GenBank/DDBJ whole genome shotgun (WGS) entry which is preliminary data.</text>
</comment>
<name>A0ABS6N0R3_9GAMM</name>
<dbReference type="EC" id="3.1.1.31" evidence="5"/>
<evidence type="ECO:0000259" key="7">
    <source>
        <dbReference type="Pfam" id="PF01182"/>
    </source>
</evidence>
<keyword evidence="9" id="KW-1185">Reference proteome</keyword>
<protein>
    <recommendedName>
        <fullName evidence="6">6-phosphogluconolactonase</fullName>
        <ecNumber evidence="5">3.1.1.31</ecNumber>
    </recommendedName>
</protein>
<organism evidence="8 9">
    <name type="scientific">Geopseudomonas aromaticivorans</name>
    <dbReference type="NCBI Taxonomy" id="2849492"/>
    <lineage>
        <taxon>Bacteria</taxon>
        <taxon>Pseudomonadati</taxon>
        <taxon>Pseudomonadota</taxon>
        <taxon>Gammaproteobacteria</taxon>
        <taxon>Pseudomonadales</taxon>
        <taxon>Pseudomonadaceae</taxon>
        <taxon>Geopseudomonas</taxon>
    </lineage>
</organism>
<dbReference type="PANTHER" id="PTHR11054:SF0">
    <property type="entry name" value="6-PHOSPHOGLUCONOLACTONASE"/>
    <property type="match status" value="1"/>
</dbReference>
<sequence length="227" mass="23865">MNFPVLCLYPDRDTCAAELAQVLGARLRADQLAGGRARLLLAGGQSPLPLLGRLAGEALDWSRVDLSPTDERWVAADAASSNLQLLRTALPQARLLDPRQGPTPEQAAQAWGEQLAGWLPLTAVLLGMGEDGHIASLFPGMPGLTAALADGASPSALVGAAPVAPQVRLSSNLALLLRSDWLGLLVFGGAKREVLEAVLADQPETRQLPVHALVQQAGGRLQIHWAP</sequence>
<evidence type="ECO:0000256" key="4">
    <source>
        <dbReference type="ARBA" id="ARBA00010662"/>
    </source>
</evidence>
<dbReference type="InterPro" id="IPR005900">
    <property type="entry name" value="6-phosphogluconolactonase_DevB"/>
</dbReference>
<reference evidence="8 9" key="1">
    <citation type="submission" date="2021-06" db="EMBL/GenBank/DDBJ databases">
        <title>Differences between aerobic and microaerobic xylene degrading microbial communities.</title>
        <authorList>
            <person name="Banerjee S."/>
            <person name="Tancsics A."/>
        </authorList>
    </citation>
    <scope>NUCLEOTIDE SEQUENCE [LARGE SCALE GENOMIC DNA]</scope>
    <source>
        <strain evidence="8 9">MAP12</strain>
    </source>
</reference>
<dbReference type="RefSeq" id="WP_217683066.1">
    <property type="nucleotide sequence ID" value="NZ_JAHRGL010000062.1"/>
</dbReference>
<dbReference type="Pfam" id="PF01182">
    <property type="entry name" value="Glucosamine_iso"/>
    <property type="match status" value="1"/>
</dbReference>
<gene>
    <name evidence="8" type="ORF">KRX52_17770</name>
</gene>
<evidence type="ECO:0000256" key="3">
    <source>
        <dbReference type="ARBA" id="ARBA00004961"/>
    </source>
</evidence>
<comment type="pathway">
    <text evidence="3">Carbohydrate degradation; pentose phosphate pathway; D-ribulose 5-phosphate from D-glucose 6-phosphate (oxidative stage): step 2/3.</text>
</comment>
<accession>A0ABS6N0R3</accession>
<evidence type="ECO:0000256" key="6">
    <source>
        <dbReference type="ARBA" id="ARBA00020337"/>
    </source>
</evidence>
<dbReference type="PANTHER" id="PTHR11054">
    <property type="entry name" value="6-PHOSPHOGLUCONOLACTONASE"/>
    <property type="match status" value="1"/>
</dbReference>
<comment type="function">
    <text evidence="2">Hydrolysis of 6-phosphogluconolactone to 6-phosphogluconate.</text>
</comment>
<dbReference type="EMBL" id="JAHRGL010000062">
    <property type="protein sequence ID" value="MBV2134626.1"/>
    <property type="molecule type" value="Genomic_DNA"/>
</dbReference>
<dbReference type="CDD" id="cd01400">
    <property type="entry name" value="6PGL"/>
    <property type="match status" value="1"/>
</dbReference>
<comment type="similarity">
    <text evidence="4">Belongs to the glucosamine/galactosamine-6-phosphate isomerase family. 6-phosphogluconolactonase subfamily.</text>
</comment>
<dbReference type="Proteomes" id="UP000813068">
    <property type="component" value="Unassembled WGS sequence"/>
</dbReference>
<evidence type="ECO:0000256" key="2">
    <source>
        <dbReference type="ARBA" id="ARBA00002681"/>
    </source>
</evidence>
<comment type="catalytic activity">
    <reaction evidence="1">
        <text>6-phospho-D-glucono-1,5-lactone + H2O = 6-phospho-D-gluconate + H(+)</text>
        <dbReference type="Rhea" id="RHEA:12556"/>
        <dbReference type="ChEBI" id="CHEBI:15377"/>
        <dbReference type="ChEBI" id="CHEBI:15378"/>
        <dbReference type="ChEBI" id="CHEBI:57955"/>
        <dbReference type="ChEBI" id="CHEBI:58759"/>
        <dbReference type="EC" id="3.1.1.31"/>
    </reaction>
</comment>
<evidence type="ECO:0000313" key="9">
    <source>
        <dbReference type="Proteomes" id="UP000813068"/>
    </source>
</evidence>
<proteinExistence type="inferred from homology"/>